<dbReference type="Proteomes" id="UP000244178">
    <property type="component" value="Unassembled WGS sequence"/>
</dbReference>
<accession>A0A2T6GIU3</accession>
<comment type="caution">
    <text evidence="1">The sequence shown here is derived from an EMBL/GenBank/DDBJ whole genome shotgun (WGS) entry which is preliminary data.</text>
</comment>
<dbReference type="EMBL" id="PYJM01000004">
    <property type="protein sequence ID" value="PUA44076.1"/>
    <property type="molecule type" value="Genomic_DNA"/>
</dbReference>
<name>A0A2T6GIU3_9PSED</name>
<dbReference type="AlphaFoldDB" id="A0A2T6GIU3"/>
<reference evidence="1 2" key="1">
    <citation type="submission" date="2018-03" db="EMBL/GenBank/DDBJ databases">
        <title>Draft genome sequence of the plant growth promoting rhizobacterium Pseudomonas protegens strain BNJ-SS-45 isolated from wheat (Triticum aestivum) rhizosphere.</title>
        <authorList>
            <person name="Bajpai A."/>
            <person name="Shende K."/>
            <person name="Meena N."/>
            <person name="Upadhyayula S.R."/>
            <person name="Suravajhala P."/>
            <person name="Medicherla K.M."/>
            <person name="Johri B.N."/>
        </authorList>
    </citation>
    <scope>NUCLEOTIDE SEQUENCE [LARGE SCALE GENOMIC DNA]</scope>
    <source>
        <strain evidence="1 2">BNJ-SS-45</strain>
    </source>
</reference>
<evidence type="ECO:0000313" key="1">
    <source>
        <dbReference type="EMBL" id="PUA44076.1"/>
    </source>
</evidence>
<protein>
    <submittedName>
        <fullName evidence="1">Uncharacterized protein</fullName>
    </submittedName>
</protein>
<proteinExistence type="predicted"/>
<dbReference type="RefSeq" id="WP_060840761.1">
    <property type="nucleotide sequence ID" value="NZ_CP031396.1"/>
</dbReference>
<gene>
    <name evidence="1" type="ORF">C5U62_19120</name>
</gene>
<sequence length="90" mass="9652">MADFSLARTCNMARKEFAHYEAVSAVVPGEGGYSAAIAVKALGASGAPRFHKVLDEQRFKTAHDADQAAAQQLEQLADVDQDGELSWKAD</sequence>
<evidence type="ECO:0000313" key="2">
    <source>
        <dbReference type="Proteomes" id="UP000244178"/>
    </source>
</evidence>
<organism evidence="1 2">
    <name type="scientific">Pseudomonas protegens</name>
    <dbReference type="NCBI Taxonomy" id="380021"/>
    <lineage>
        <taxon>Bacteria</taxon>
        <taxon>Pseudomonadati</taxon>
        <taxon>Pseudomonadota</taxon>
        <taxon>Gammaproteobacteria</taxon>
        <taxon>Pseudomonadales</taxon>
        <taxon>Pseudomonadaceae</taxon>
        <taxon>Pseudomonas</taxon>
    </lineage>
</organism>